<protein>
    <submittedName>
        <fullName evidence="1">Uncharacterized protein</fullName>
    </submittedName>
</protein>
<name>A0A433AVQ8_9FUNG</name>
<accession>A0A433AVQ8</accession>
<gene>
    <name evidence="1" type="ORF">BC936DRAFT_140241</name>
</gene>
<dbReference type="EMBL" id="RBNI01016686">
    <property type="protein sequence ID" value="RUP06775.1"/>
    <property type="molecule type" value="Genomic_DNA"/>
</dbReference>
<dbReference type="AlphaFoldDB" id="A0A433AVQ8"/>
<evidence type="ECO:0000313" key="2">
    <source>
        <dbReference type="Proteomes" id="UP000268093"/>
    </source>
</evidence>
<organism evidence="1 2">
    <name type="scientific">Jimgerdemannia flammicorona</name>
    <dbReference type="NCBI Taxonomy" id="994334"/>
    <lineage>
        <taxon>Eukaryota</taxon>
        <taxon>Fungi</taxon>
        <taxon>Fungi incertae sedis</taxon>
        <taxon>Mucoromycota</taxon>
        <taxon>Mucoromycotina</taxon>
        <taxon>Endogonomycetes</taxon>
        <taxon>Endogonales</taxon>
        <taxon>Endogonaceae</taxon>
        <taxon>Jimgerdemannia</taxon>
    </lineage>
</organism>
<reference evidence="1 2" key="1">
    <citation type="journal article" date="2018" name="New Phytol.">
        <title>Phylogenomics of Endogonaceae and evolution of mycorrhizas within Mucoromycota.</title>
        <authorList>
            <person name="Chang Y."/>
            <person name="Desiro A."/>
            <person name="Na H."/>
            <person name="Sandor L."/>
            <person name="Lipzen A."/>
            <person name="Clum A."/>
            <person name="Barry K."/>
            <person name="Grigoriev I.V."/>
            <person name="Martin F.M."/>
            <person name="Stajich J.E."/>
            <person name="Smith M.E."/>
            <person name="Bonito G."/>
            <person name="Spatafora J.W."/>
        </authorList>
    </citation>
    <scope>NUCLEOTIDE SEQUENCE [LARGE SCALE GENOMIC DNA]</scope>
    <source>
        <strain evidence="1 2">GMNB39</strain>
    </source>
</reference>
<sequence length="121" mass="13641">MCHQMDDFLDDAWDHAYHKDSKLIHNVEQYSEISTLLSLVSWVFCVNGFIDAYGFGSNIPPICSHSSSSAAALPVPWTGRYRPTAQWSTAMLARAVRTSVPRLLIRTRPSGLWAPYWAGLR</sequence>
<keyword evidence="2" id="KW-1185">Reference proteome</keyword>
<evidence type="ECO:0000313" key="1">
    <source>
        <dbReference type="EMBL" id="RUP06775.1"/>
    </source>
</evidence>
<comment type="caution">
    <text evidence="1">The sequence shown here is derived from an EMBL/GenBank/DDBJ whole genome shotgun (WGS) entry which is preliminary data.</text>
</comment>
<dbReference type="Proteomes" id="UP000268093">
    <property type="component" value="Unassembled WGS sequence"/>
</dbReference>
<proteinExistence type="predicted"/>